<dbReference type="PANTHER" id="PTHR34094">
    <property type="match status" value="1"/>
</dbReference>
<sequence length="290" mass="30741">MQYTYEASTAIDAKVTLMMGELVITADDVSEVTVTVEPTQPDRPADVRAAENTAVDFADGRLTIIQKRENLVSTWVNKSWSIDVHVRVPKRSRFEVKSSYGNIRVRGLLGRSSLTTSYGNISAGDVADLTAKTSHGEITLDRSSGTTTLTASSATIGEVYGSASLKCSQGNAVVGLVMGQLEVAGSFGNIEVRTVMGNVNARTSHGRIRLGDGVSGTAQLATSHGDIEVGIRQGTLTWLDLDTKAGAVRNELAVASDEPQNDDDDGAAERLEVTARTNHGSVRAFRAAAN</sequence>
<reference evidence="2 3" key="1">
    <citation type="submission" date="2020-03" db="EMBL/GenBank/DDBJ databases">
        <title>Sequencing the genomes of 1000 actinobacteria strains.</title>
        <authorList>
            <person name="Klenk H.-P."/>
        </authorList>
    </citation>
    <scope>NUCLEOTIDE SEQUENCE [LARGE SCALE GENOMIC DNA]</scope>
    <source>
        <strain evidence="2 3">DSM 16403</strain>
    </source>
</reference>
<organism evidence="2 3">
    <name type="scientific">Arthrobacter pigmenti</name>
    <dbReference type="NCBI Taxonomy" id="271432"/>
    <lineage>
        <taxon>Bacteria</taxon>
        <taxon>Bacillati</taxon>
        <taxon>Actinomycetota</taxon>
        <taxon>Actinomycetes</taxon>
        <taxon>Micrococcales</taxon>
        <taxon>Micrococcaceae</taxon>
        <taxon>Arthrobacter</taxon>
    </lineage>
</organism>
<keyword evidence="3" id="KW-1185">Reference proteome</keyword>
<gene>
    <name evidence="2" type="ORF">BJ994_002339</name>
</gene>
<name>A0A846RJ58_9MICC</name>
<evidence type="ECO:0000259" key="1">
    <source>
        <dbReference type="Pfam" id="PF13349"/>
    </source>
</evidence>
<dbReference type="Proteomes" id="UP000547458">
    <property type="component" value="Unassembled WGS sequence"/>
</dbReference>
<dbReference type="Pfam" id="PF13349">
    <property type="entry name" value="DUF4097"/>
    <property type="match status" value="1"/>
</dbReference>
<dbReference type="EMBL" id="JAATJL010000001">
    <property type="protein sequence ID" value="NJC23263.1"/>
    <property type="molecule type" value="Genomic_DNA"/>
</dbReference>
<protein>
    <submittedName>
        <fullName evidence="2">DUF4097 and DUF4098 domain-containing protein YvlB</fullName>
    </submittedName>
</protein>
<proteinExistence type="predicted"/>
<accession>A0A846RJ58</accession>
<dbReference type="RefSeq" id="WP_167994339.1">
    <property type="nucleotide sequence ID" value="NZ_JAATJL010000001.1"/>
</dbReference>
<evidence type="ECO:0000313" key="2">
    <source>
        <dbReference type="EMBL" id="NJC23263.1"/>
    </source>
</evidence>
<dbReference type="PANTHER" id="PTHR34094:SF1">
    <property type="entry name" value="PROTEIN FAM185A"/>
    <property type="match status" value="1"/>
</dbReference>
<feature type="domain" description="DUF4097" evidence="1">
    <location>
        <begin position="22"/>
        <end position="280"/>
    </location>
</feature>
<dbReference type="AlphaFoldDB" id="A0A846RJ58"/>
<dbReference type="InterPro" id="IPR025164">
    <property type="entry name" value="Toastrack_DUF4097"/>
</dbReference>
<evidence type="ECO:0000313" key="3">
    <source>
        <dbReference type="Proteomes" id="UP000547458"/>
    </source>
</evidence>
<comment type="caution">
    <text evidence="2">The sequence shown here is derived from an EMBL/GenBank/DDBJ whole genome shotgun (WGS) entry which is preliminary data.</text>
</comment>